<feature type="transmembrane region" description="Helical" evidence="4">
    <location>
        <begin position="498"/>
        <end position="519"/>
    </location>
</feature>
<accession>W8SKN3</accession>
<dbReference type="GO" id="GO:0043190">
    <property type="term" value="C:ATP-binding cassette (ABC) transporter complex"/>
    <property type="evidence" value="ECO:0007669"/>
    <property type="project" value="InterPro"/>
</dbReference>
<dbReference type="GO" id="GO:1904680">
    <property type="term" value="F:peptide transmembrane transporter activity"/>
    <property type="evidence" value="ECO:0007669"/>
    <property type="project" value="TreeGrafter"/>
</dbReference>
<feature type="domain" description="Solute-binding protein family 5" evidence="5">
    <location>
        <begin position="142"/>
        <end position="458"/>
    </location>
</feature>
<comment type="subcellular location">
    <subcellularLocation>
        <location evidence="1">Periplasm</location>
    </subcellularLocation>
</comment>
<organism evidence="6 7">
    <name type="scientific">Roseicyclus elongatus DSM 19469</name>
    <dbReference type="NCBI Taxonomy" id="1294273"/>
    <lineage>
        <taxon>Bacteria</taxon>
        <taxon>Pseudomonadati</taxon>
        <taxon>Pseudomonadota</taxon>
        <taxon>Alphaproteobacteria</taxon>
        <taxon>Rhodobacterales</taxon>
        <taxon>Roseobacteraceae</taxon>
        <taxon>Roseicyclus</taxon>
    </lineage>
</organism>
<dbReference type="InterPro" id="IPR000914">
    <property type="entry name" value="SBP_5_dom"/>
</dbReference>
<dbReference type="Gene3D" id="3.10.105.10">
    <property type="entry name" value="Dipeptide-binding Protein, Domain 3"/>
    <property type="match status" value="2"/>
</dbReference>
<proteinExistence type="inferred from homology"/>
<evidence type="ECO:0000313" key="6">
    <source>
        <dbReference type="EMBL" id="AHM03080.1"/>
    </source>
</evidence>
<dbReference type="InterPro" id="IPR039424">
    <property type="entry name" value="SBP_5"/>
</dbReference>
<dbReference type="eggNOG" id="COG4166">
    <property type="taxonomic scope" value="Bacteria"/>
</dbReference>
<reference evidence="6 7" key="1">
    <citation type="submission" date="2013-03" db="EMBL/GenBank/DDBJ databases">
        <authorList>
            <person name="Fiebig A."/>
            <person name="Goeker M."/>
            <person name="Klenk H.-P.P."/>
        </authorList>
    </citation>
    <scope>NUCLEOTIDE SEQUENCE [LARGE SCALE GENOMIC DNA]</scope>
    <source>
        <strain evidence="7">DSM 19469</strain>
    </source>
</reference>
<dbReference type="PANTHER" id="PTHR30290:SF64">
    <property type="entry name" value="ABC TRANSPORTER PERIPLASMIC BINDING PROTEIN"/>
    <property type="match status" value="1"/>
</dbReference>
<evidence type="ECO:0000256" key="1">
    <source>
        <dbReference type="ARBA" id="ARBA00004418"/>
    </source>
</evidence>
<dbReference type="Proteomes" id="UP000019593">
    <property type="component" value="Chromosome"/>
</dbReference>
<gene>
    <name evidence="6" type="ORF">roselon_00647</name>
</gene>
<dbReference type="AlphaFoldDB" id="W8SKN3"/>
<dbReference type="PIRSF" id="PIRSF002741">
    <property type="entry name" value="MppA"/>
    <property type="match status" value="1"/>
</dbReference>
<dbReference type="InterPro" id="IPR030678">
    <property type="entry name" value="Peptide/Ni-bd"/>
</dbReference>
<dbReference type="KEGG" id="red:roselon_00647"/>
<dbReference type="SUPFAM" id="SSF53850">
    <property type="entry name" value="Periplasmic binding protein-like II"/>
    <property type="match status" value="1"/>
</dbReference>
<evidence type="ECO:0000256" key="4">
    <source>
        <dbReference type="SAM" id="Phobius"/>
    </source>
</evidence>
<name>W8SKN3_9RHOB</name>
<dbReference type="STRING" id="1294273.roselon_00647"/>
<dbReference type="CDD" id="cd08497">
    <property type="entry name" value="MbnE-like"/>
    <property type="match status" value="1"/>
</dbReference>
<sequence length="706" mass="77779">MPRRAPAAAAAMIDAPMPRIRGAAAAMPLMGAALIWAMTAWPGGAQVAEDDGLIETYGVSTFGELRYGPDAEHLDYVNPDAPQGGQVSFAWSSGSFDSVHPYTRVGRAAVLSSVFFESMLEGTADEIGSSYCLLCESMAFPEDRAYVIFTIREEARFSDGTPVTADDALFSYEILRDEGLPSFRASLPLTIASAEVLDERRIRFDFNPEAPLRGRIEAAGGLPVFSRASHEASGLDFEDSRLEPLVGSGPYVLGEVDPGQRVVYARNRDYWGEDLWINQGRHNYDSIRIEYYGDAIAAFEGFTAGNYTFRQESSSQAWANSYDFPKLDQGIVIREELPDGTIATGQSFMINLRRPQFQDVRVREALAAMFNFEWTNQTLFYGLYSPIDSFWENTHLEASGLPGEDELAILEPLRDLLPERVFTEEVYSNPASNPDRTLDRARAAQAVALLEEAGWSAEPLPASERLEIGSMTFVFGLGGLILVLGGGWMLLGRARSTALGVVGIVIGLGGVGVGALQAIQPPDGLLRNAAGQTLDVEFLNSGALFDRIINPYVENLRAIGVNARLNRVDNAQLSQRQRDGDFDIVTDHFPMDYEPGSGLRQYFGTLGADESLFNVPGLADEGVDALIEVVVNAETEAEMGVAVRALDRVLRAHVIRIPQWYNNQHWVAYYDMYRYPEELPPYSLGFLDFWWIDPEAEAGLRDQGAF</sequence>
<dbReference type="Pfam" id="PF00496">
    <property type="entry name" value="SBP_bac_5"/>
    <property type="match status" value="1"/>
</dbReference>
<evidence type="ECO:0000256" key="2">
    <source>
        <dbReference type="ARBA" id="ARBA00005695"/>
    </source>
</evidence>
<protein>
    <submittedName>
        <fullName evidence="6">ABC transporter, periplasmic substrate-binding protein</fullName>
    </submittedName>
</protein>
<dbReference type="Gene3D" id="3.40.190.10">
    <property type="entry name" value="Periplasmic binding protein-like II"/>
    <property type="match status" value="2"/>
</dbReference>
<evidence type="ECO:0000256" key="3">
    <source>
        <dbReference type="ARBA" id="ARBA00022729"/>
    </source>
</evidence>
<keyword evidence="7" id="KW-1185">Reference proteome</keyword>
<dbReference type="GO" id="GO:0015833">
    <property type="term" value="P:peptide transport"/>
    <property type="evidence" value="ECO:0007669"/>
    <property type="project" value="TreeGrafter"/>
</dbReference>
<feature type="transmembrane region" description="Helical" evidence="4">
    <location>
        <begin position="468"/>
        <end position="491"/>
    </location>
</feature>
<comment type="similarity">
    <text evidence="2">Belongs to the bacterial solute-binding protein 5 family.</text>
</comment>
<keyword evidence="4" id="KW-1133">Transmembrane helix</keyword>
<keyword evidence="4" id="KW-0812">Transmembrane</keyword>
<dbReference type="GO" id="GO:0030288">
    <property type="term" value="C:outer membrane-bounded periplasmic space"/>
    <property type="evidence" value="ECO:0007669"/>
    <property type="project" value="TreeGrafter"/>
</dbReference>
<evidence type="ECO:0000259" key="5">
    <source>
        <dbReference type="Pfam" id="PF00496"/>
    </source>
</evidence>
<dbReference type="EMBL" id="CP004372">
    <property type="protein sequence ID" value="AHM03080.1"/>
    <property type="molecule type" value="Genomic_DNA"/>
</dbReference>
<keyword evidence="3" id="KW-0732">Signal</keyword>
<keyword evidence="4" id="KW-0472">Membrane</keyword>
<dbReference type="PANTHER" id="PTHR30290">
    <property type="entry name" value="PERIPLASMIC BINDING COMPONENT OF ABC TRANSPORTER"/>
    <property type="match status" value="1"/>
</dbReference>
<evidence type="ECO:0000313" key="7">
    <source>
        <dbReference type="Proteomes" id="UP000019593"/>
    </source>
</evidence>
<dbReference type="GO" id="GO:0042884">
    <property type="term" value="P:microcin transport"/>
    <property type="evidence" value="ECO:0007669"/>
    <property type="project" value="TreeGrafter"/>
</dbReference>
<dbReference type="PATRIC" id="fig|1294273.3.peg.636"/>
<dbReference type="HOGENOM" id="CLU_023171_0_0_5"/>